<sequence>MNGKILIVEDNISLSMLEKEWLEMDGYEVVTAMGEPVAAGIYGKDLLILSSRMSVCRKATGFLFWNGS</sequence>
<dbReference type="Proteomes" id="UP000019131">
    <property type="component" value="Unassembled WGS sequence"/>
</dbReference>
<name>W4UWF2_9BACE</name>
<dbReference type="AlphaFoldDB" id="W4UWF2"/>
<evidence type="ECO:0000313" key="2">
    <source>
        <dbReference type="Proteomes" id="UP000019131"/>
    </source>
</evidence>
<accession>W4UWF2</accession>
<proteinExistence type="predicted"/>
<dbReference type="SUPFAM" id="SSF52172">
    <property type="entry name" value="CheY-like"/>
    <property type="match status" value="1"/>
</dbReference>
<keyword evidence="2" id="KW-1185">Reference proteome</keyword>
<comment type="caution">
    <text evidence="1">The sequence shown here is derived from an EMBL/GenBank/DDBJ whole genome shotgun (WGS) entry which is preliminary data.</text>
</comment>
<evidence type="ECO:0000313" key="1">
    <source>
        <dbReference type="EMBL" id="GAE84913.1"/>
    </source>
</evidence>
<organism evidence="1 2">
    <name type="scientific">Bacteroides reticulotermitis JCM 10512</name>
    <dbReference type="NCBI Taxonomy" id="1445607"/>
    <lineage>
        <taxon>Bacteria</taxon>
        <taxon>Pseudomonadati</taxon>
        <taxon>Bacteroidota</taxon>
        <taxon>Bacteroidia</taxon>
        <taxon>Bacteroidales</taxon>
        <taxon>Bacteroidaceae</taxon>
        <taxon>Bacteroides</taxon>
    </lineage>
</organism>
<dbReference type="STRING" id="1445607.JCM10512_3291"/>
<protein>
    <submittedName>
        <fullName evidence="1">Uncharacterized protein</fullName>
    </submittedName>
</protein>
<reference evidence="1 2" key="1">
    <citation type="journal article" date="2014" name="Genome Announc.">
        <title>Draft Genome Sequence of Bacteroides reticulotermitis Strain JCM 10512T, Isolated from the Gut of a Termite.</title>
        <authorList>
            <person name="Yuki M."/>
            <person name="Oshima K."/>
            <person name="Suda W."/>
            <person name="Sakamoto M."/>
            <person name="Iida T."/>
            <person name="Hattori M."/>
            <person name="Ohkuma M."/>
        </authorList>
    </citation>
    <scope>NUCLEOTIDE SEQUENCE [LARGE SCALE GENOMIC DNA]</scope>
    <source>
        <strain evidence="1 2">JCM 10512</strain>
    </source>
</reference>
<dbReference type="InterPro" id="IPR011006">
    <property type="entry name" value="CheY-like_superfamily"/>
</dbReference>
<gene>
    <name evidence="1" type="ORF">JCM10512_3291</name>
</gene>
<dbReference type="EMBL" id="BAIV01000021">
    <property type="protein sequence ID" value="GAE84913.1"/>
    <property type="molecule type" value="Genomic_DNA"/>
</dbReference>